<organism evidence="2">
    <name type="scientific">Salix viminalis</name>
    <name type="common">Common osier</name>
    <name type="synonym">Basket willow</name>
    <dbReference type="NCBI Taxonomy" id="40686"/>
    <lineage>
        <taxon>Eukaryota</taxon>
        <taxon>Viridiplantae</taxon>
        <taxon>Streptophyta</taxon>
        <taxon>Embryophyta</taxon>
        <taxon>Tracheophyta</taxon>
        <taxon>Spermatophyta</taxon>
        <taxon>Magnoliopsida</taxon>
        <taxon>eudicotyledons</taxon>
        <taxon>Gunneridae</taxon>
        <taxon>Pentapetalae</taxon>
        <taxon>rosids</taxon>
        <taxon>fabids</taxon>
        <taxon>Malpighiales</taxon>
        <taxon>Salicaceae</taxon>
        <taxon>Saliceae</taxon>
        <taxon>Salix</taxon>
    </lineage>
</organism>
<proteinExistence type="predicted"/>
<feature type="compositionally biased region" description="Polar residues" evidence="1">
    <location>
        <begin position="236"/>
        <end position="249"/>
    </location>
</feature>
<reference evidence="2" key="1">
    <citation type="submission" date="2019-03" db="EMBL/GenBank/DDBJ databases">
        <authorList>
            <person name="Mank J."/>
            <person name="Almeida P."/>
        </authorList>
    </citation>
    <scope>NUCLEOTIDE SEQUENCE</scope>
    <source>
        <strain evidence="2">78183</strain>
    </source>
</reference>
<dbReference type="InterPro" id="IPR040256">
    <property type="entry name" value="At4g02000-like"/>
</dbReference>
<dbReference type="EMBL" id="CAADRP010002096">
    <property type="protein sequence ID" value="VFU61036.1"/>
    <property type="molecule type" value="Genomic_DNA"/>
</dbReference>
<protein>
    <recommendedName>
        <fullName evidence="3">DUF4283 domain-containing protein</fullName>
    </recommendedName>
</protein>
<gene>
    <name evidence="2" type="ORF">SVIM_LOCUS455266</name>
</gene>
<dbReference type="InterPro" id="IPR036691">
    <property type="entry name" value="Endo/exonu/phosph_ase_sf"/>
</dbReference>
<feature type="region of interest" description="Disordered" evidence="1">
    <location>
        <begin position="1"/>
        <end position="33"/>
    </location>
</feature>
<sequence>MSHTLNHPSATVGKRPTGKHPNVPQDQNAGKKAPISWAEKVKVNNAATRFTLEPLPRPPTGHQLVIPEEVMENSDQWERCLVGFFPGYKFPYHAIKSMAMRVWKDSGLEAVQLLGSTVRGPRARTMVVWREAPDSATMDPKGLSMAASMVGTPLSCDEPTHNCSRQEYARICVEIDAKLPYVHQFEVLTSLSTSPIPIQVDYEWKPARCSTCKRRSNSGARPPTGEGRKRLVAHTNLHTTPNPHSSQNRPVPGAKPNPQNASPDPPDISEATAQPAEKATSKSATLTQKREVDPTKAKAKAKEVVFMDGRADTVHSHSGQKNEDVGETSSSSTKTVREWTTKNKLNIIGLLEVKIASSNLPSVIEGLSLDNWSHLSNDDGMNPSRILVGWNKATCNLTSIHSSPQWLTCEVSSINNSYPFRITFVYGQNTPTRRVDLWNYIAQHHYAFSSKSWLIQGDFNALNKACNG</sequence>
<feature type="region of interest" description="Disordered" evidence="1">
    <location>
        <begin position="235"/>
        <end position="335"/>
    </location>
</feature>
<evidence type="ECO:0008006" key="3">
    <source>
        <dbReference type="Google" id="ProtNLM"/>
    </source>
</evidence>
<dbReference type="PANTHER" id="PTHR31286:SF99">
    <property type="entry name" value="DUF4283 DOMAIN-CONTAINING PROTEIN"/>
    <property type="match status" value="1"/>
</dbReference>
<name>A0A6N2N5H3_SALVM</name>
<dbReference type="Gene3D" id="3.60.10.10">
    <property type="entry name" value="Endonuclease/exonuclease/phosphatase"/>
    <property type="match status" value="1"/>
</dbReference>
<evidence type="ECO:0000313" key="2">
    <source>
        <dbReference type="EMBL" id="VFU61036.1"/>
    </source>
</evidence>
<accession>A0A6N2N5H3</accession>
<dbReference type="AlphaFoldDB" id="A0A6N2N5H3"/>
<dbReference type="PANTHER" id="PTHR31286">
    <property type="entry name" value="GLYCINE-RICH CELL WALL STRUCTURAL PROTEIN 1.8-LIKE"/>
    <property type="match status" value="1"/>
</dbReference>
<feature type="compositionally biased region" description="Basic and acidic residues" evidence="1">
    <location>
        <begin position="288"/>
        <end position="324"/>
    </location>
</feature>
<dbReference type="SUPFAM" id="SSF56219">
    <property type="entry name" value="DNase I-like"/>
    <property type="match status" value="1"/>
</dbReference>
<evidence type="ECO:0000256" key="1">
    <source>
        <dbReference type="SAM" id="MobiDB-lite"/>
    </source>
</evidence>